<feature type="transmembrane region" description="Helical" evidence="1">
    <location>
        <begin position="78"/>
        <end position="101"/>
    </location>
</feature>
<name>A0A059ZZD5_ACICK</name>
<evidence type="ECO:0000313" key="2">
    <source>
        <dbReference type="EMBL" id="AIA56788.1"/>
    </source>
</evidence>
<gene>
    <name evidence="2" type="ORF">Acaty_1p0007</name>
</gene>
<keyword evidence="1" id="KW-0472">Membrane</keyword>
<protein>
    <recommendedName>
        <fullName evidence="4">Superinfection immunity protein</fullName>
    </recommendedName>
</protein>
<dbReference type="EMBL" id="CP005988">
    <property type="protein sequence ID" value="AIA56788.1"/>
    <property type="molecule type" value="Genomic_DNA"/>
</dbReference>
<dbReference type="HOGENOM" id="CLU_2152814_0_0_6"/>
<dbReference type="Pfam" id="PF14373">
    <property type="entry name" value="Imm_superinfect"/>
    <property type="match status" value="1"/>
</dbReference>
<organism evidence="2 3">
    <name type="scientific">Acidithiobacillus caldus (strain ATCC 51756 / DSM 8584 / KU)</name>
    <dbReference type="NCBI Taxonomy" id="637389"/>
    <lineage>
        <taxon>Bacteria</taxon>
        <taxon>Pseudomonadati</taxon>
        <taxon>Pseudomonadota</taxon>
        <taxon>Acidithiobacillia</taxon>
        <taxon>Acidithiobacillales</taxon>
        <taxon>Acidithiobacillaceae</taxon>
        <taxon>Acidithiobacillus</taxon>
    </lineage>
</organism>
<proteinExistence type="predicted"/>
<geneLocation type="plasmid" evidence="2 3">
    <name>pACA1.1</name>
</geneLocation>
<keyword evidence="1" id="KW-0812">Transmembrane</keyword>
<keyword evidence="1" id="KW-1133">Transmembrane helix</keyword>
<accession>A0A059ZZD5</accession>
<dbReference type="InterPro" id="IPR016410">
    <property type="entry name" value="Phage_imm"/>
</dbReference>
<dbReference type="Proteomes" id="UP000005522">
    <property type="component" value="Plasmid pACA1.1"/>
</dbReference>
<dbReference type="KEGG" id="acz:Acaty_1p0007"/>
<evidence type="ECO:0000256" key="1">
    <source>
        <dbReference type="SAM" id="Phobius"/>
    </source>
</evidence>
<evidence type="ECO:0000313" key="3">
    <source>
        <dbReference type="Proteomes" id="UP000005522"/>
    </source>
</evidence>
<reference evidence="2 3" key="1">
    <citation type="journal article" date="2009" name="J. Bacteriol.">
        <title>Draft genome sequence of the extremely acidophilic bacterium Acidithiobacillus caldus ATCC 51756 reveals metabolic versatility in the genus Acidithiobacillus.</title>
        <authorList>
            <person name="Valdes J."/>
            <person name="Quatrini R."/>
            <person name="Hallberg K."/>
            <person name="Dopson M."/>
            <person name="Valenzuela P.D."/>
            <person name="Holmes D.S."/>
        </authorList>
    </citation>
    <scope>NUCLEOTIDE SEQUENCE [LARGE SCALE GENOMIC DNA]</scope>
    <source>
        <strain evidence="3">ATCC 51756 / DSM 8584 / KU</strain>
        <plasmid evidence="2 3">pACA1.1</plasmid>
    </source>
</reference>
<keyword evidence="2" id="KW-0614">Plasmid</keyword>
<evidence type="ECO:0008006" key="4">
    <source>
        <dbReference type="Google" id="ProtNLM"/>
    </source>
</evidence>
<sequence>MTKMAPHRVVSGTPRCAYGHSQAQPAFLSPLTSCHALADQQSSGLCRYSGARNRDRAHRIHHPERAGLDRACPTRRGIALLNLTLGWTVLGWIVALVWVLFDEHGNDPEWP</sequence>
<dbReference type="AlphaFoldDB" id="A0A059ZZD5"/>